<comment type="subcellular location">
    <subcellularLocation>
        <location evidence="1">Membrane</location>
        <topology evidence="1">Multi-pass membrane protein</topology>
    </subcellularLocation>
</comment>
<evidence type="ECO:0000313" key="8">
    <source>
        <dbReference type="EMBL" id="KCZ90293.1"/>
    </source>
</evidence>
<evidence type="ECO:0000256" key="3">
    <source>
        <dbReference type="ARBA" id="ARBA00022692"/>
    </source>
</evidence>
<feature type="transmembrane region" description="Helical" evidence="6">
    <location>
        <begin position="64"/>
        <end position="82"/>
    </location>
</feature>
<dbReference type="InterPro" id="IPR037185">
    <property type="entry name" value="EmrE-like"/>
</dbReference>
<feature type="transmembrane region" description="Helical" evidence="6">
    <location>
        <begin position="181"/>
        <end position="200"/>
    </location>
</feature>
<feature type="domain" description="EamA" evidence="7">
    <location>
        <begin position="151"/>
        <end position="285"/>
    </location>
</feature>
<evidence type="ECO:0000256" key="2">
    <source>
        <dbReference type="ARBA" id="ARBA00007362"/>
    </source>
</evidence>
<keyword evidence="4 6" id="KW-1133">Transmembrane helix</keyword>
<dbReference type="Pfam" id="PF00892">
    <property type="entry name" value="EamA"/>
    <property type="match status" value="2"/>
</dbReference>
<feature type="transmembrane region" description="Helical" evidence="6">
    <location>
        <begin position="212"/>
        <end position="231"/>
    </location>
</feature>
<dbReference type="Gene3D" id="1.10.3730.20">
    <property type="match status" value="1"/>
</dbReference>
<keyword evidence="5 6" id="KW-0472">Membrane</keyword>
<proteinExistence type="inferred from homology"/>
<evidence type="ECO:0000313" key="9">
    <source>
        <dbReference type="Proteomes" id="UP000024816"/>
    </source>
</evidence>
<accession>A0A059FIH9</accession>
<evidence type="ECO:0000256" key="4">
    <source>
        <dbReference type="ARBA" id="ARBA00022989"/>
    </source>
</evidence>
<dbReference type="PANTHER" id="PTHR32322">
    <property type="entry name" value="INNER MEMBRANE TRANSPORTER"/>
    <property type="match status" value="1"/>
</dbReference>
<feature type="transmembrane region" description="Helical" evidence="6">
    <location>
        <begin position="119"/>
        <end position="142"/>
    </location>
</feature>
<name>A0A059FIH9_9PROT</name>
<feature type="transmembrane region" description="Helical" evidence="6">
    <location>
        <begin position="7"/>
        <end position="26"/>
    </location>
</feature>
<keyword evidence="9" id="KW-1185">Reference proteome</keyword>
<feature type="transmembrane region" description="Helical" evidence="6">
    <location>
        <begin position="243"/>
        <end position="262"/>
    </location>
</feature>
<dbReference type="InterPro" id="IPR000620">
    <property type="entry name" value="EamA_dom"/>
</dbReference>
<feature type="transmembrane region" description="Helical" evidence="6">
    <location>
        <begin position="32"/>
        <end position="52"/>
    </location>
</feature>
<dbReference type="eggNOG" id="COG0697">
    <property type="taxonomic scope" value="Bacteria"/>
</dbReference>
<evidence type="ECO:0000259" key="7">
    <source>
        <dbReference type="Pfam" id="PF00892"/>
    </source>
</evidence>
<evidence type="ECO:0000256" key="1">
    <source>
        <dbReference type="ARBA" id="ARBA00004141"/>
    </source>
</evidence>
<dbReference type="EMBL" id="ARYJ01000002">
    <property type="protein sequence ID" value="KCZ90293.1"/>
    <property type="molecule type" value="Genomic_DNA"/>
</dbReference>
<comment type="caution">
    <text evidence="8">The sequence shown here is derived from an EMBL/GenBank/DDBJ whole genome shotgun (WGS) entry which is preliminary data.</text>
</comment>
<reference evidence="8 9" key="1">
    <citation type="journal article" date="2014" name="Antonie Van Leeuwenhoek">
        <title>Hyphomonas beringensis sp. nov. and Hyphomonas chukchiensis sp. nov., isolated from surface seawater of the Bering Sea and Chukchi Sea.</title>
        <authorList>
            <person name="Li C."/>
            <person name="Lai Q."/>
            <person name="Li G."/>
            <person name="Dong C."/>
            <person name="Wang J."/>
            <person name="Liao Y."/>
            <person name="Shao Z."/>
        </authorList>
    </citation>
    <scope>NUCLEOTIDE SEQUENCE [LARGE SCALE GENOMIC DNA]</scope>
    <source>
        <strain evidence="8 9">VP2</strain>
    </source>
</reference>
<comment type="similarity">
    <text evidence="2">Belongs to the EamA transporter family.</text>
</comment>
<feature type="domain" description="EamA" evidence="7">
    <location>
        <begin position="6"/>
        <end position="135"/>
    </location>
</feature>
<dbReference type="RefSeq" id="WP_035578356.1">
    <property type="nucleotide sequence ID" value="NZ_ARYJ01000002.1"/>
</dbReference>
<dbReference type="Proteomes" id="UP000024816">
    <property type="component" value="Unassembled WGS sequence"/>
</dbReference>
<sequence>MTGPHALAILVMLLWAGCYPFIAMGLSDAPHLTFAALRALLAGGGLLAIAGARKCRLPSSAAEWGWICLTGLSMTSLGYFGMFHASEFVSPGLATMIESLQPMMAAILAFLFLGERPRLVNWTGLVLGAVGVSLVAAPKILAAGGDQALNGMGFVMIATGGVAAGNIAIKNVSASVDASMAMGLQLVIGAVPLALLAAFGPDPLAITWSARFALSLTVLALPGTALAYWLWHKVLQSLDVSEAASFSFLVPLIGVSAGAAFFGETIGGNVALGAMLAALGLYLASSRNPRTSPLPGRRDH</sequence>
<keyword evidence="3 6" id="KW-0812">Transmembrane</keyword>
<dbReference type="AlphaFoldDB" id="A0A059FIH9"/>
<dbReference type="SUPFAM" id="SSF103481">
    <property type="entry name" value="Multidrug resistance efflux transporter EmrE"/>
    <property type="match status" value="2"/>
</dbReference>
<evidence type="ECO:0000256" key="6">
    <source>
        <dbReference type="SAM" id="Phobius"/>
    </source>
</evidence>
<organism evidence="8 9">
    <name type="scientific">Hyphomonas jannaschiana VP2</name>
    <dbReference type="NCBI Taxonomy" id="1280952"/>
    <lineage>
        <taxon>Bacteria</taxon>
        <taxon>Pseudomonadati</taxon>
        <taxon>Pseudomonadota</taxon>
        <taxon>Alphaproteobacteria</taxon>
        <taxon>Hyphomonadales</taxon>
        <taxon>Hyphomonadaceae</taxon>
        <taxon>Hyphomonas</taxon>
    </lineage>
</organism>
<dbReference type="PATRIC" id="fig|1280952.3.peg.730"/>
<evidence type="ECO:0000256" key="5">
    <source>
        <dbReference type="ARBA" id="ARBA00023136"/>
    </source>
</evidence>
<dbReference type="OrthoDB" id="9814238at2"/>
<dbReference type="PANTHER" id="PTHR32322:SF2">
    <property type="entry name" value="EAMA DOMAIN-CONTAINING PROTEIN"/>
    <property type="match status" value="1"/>
</dbReference>
<dbReference type="GO" id="GO:0016020">
    <property type="term" value="C:membrane"/>
    <property type="evidence" value="ECO:0007669"/>
    <property type="project" value="UniProtKB-SubCell"/>
</dbReference>
<feature type="transmembrane region" description="Helical" evidence="6">
    <location>
        <begin position="268"/>
        <end position="284"/>
    </location>
</feature>
<protein>
    <recommendedName>
        <fullName evidence="7">EamA domain-containing protein</fullName>
    </recommendedName>
</protein>
<dbReference type="InterPro" id="IPR050638">
    <property type="entry name" value="AA-Vitamin_Transporters"/>
</dbReference>
<gene>
    <name evidence="8" type="ORF">HJA_03661</name>
</gene>
<feature type="transmembrane region" description="Helical" evidence="6">
    <location>
        <begin position="148"/>
        <end position="169"/>
    </location>
</feature>
<feature type="transmembrane region" description="Helical" evidence="6">
    <location>
        <begin position="88"/>
        <end position="112"/>
    </location>
</feature>